<evidence type="ECO:0000256" key="4">
    <source>
        <dbReference type="ARBA" id="ARBA00022722"/>
    </source>
</evidence>
<name>A0A7R8ZMW7_9CRUS</name>
<dbReference type="InterPro" id="IPR036397">
    <property type="entry name" value="RNaseH_sf"/>
</dbReference>
<feature type="domain" description="RNase H type-1" evidence="9">
    <location>
        <begin position="59"/>
        <end position="206"/>
    </location>
</feature>
<comment type="similarity">
    <text evidence="2">Belongs to the RNase H family.</text>
</comment>
<evidence type="ECO:0000256" key="7">
    <source>
        <dbReference type="ARBA" id="ARBA00022801"/>
    </source>
</evidence>
<dbReference type="FunFam" id="3.30.420.10:FF:000115">
    <property type="entry name" value="Ribonuclease H"/>
    <property type="match status" value="1"/>
</dbReference>
<keyword evidence="6" id="KW-0255">Endonuclease</keyword>
<evidence type="ECO:0000313" key="10">
    <source>
        <dbReference type="EMBL" id="CAD7230525.1"/>
    </source>
</evidence>
<dbReference type="CDD" id="cd09280">
    <property type="entry name" value="RNase_HI_eukaryote_like"/>
    <property type="match status" value="1"/>
</dbReference>
<dbReference type="OrthoDB" id="6340616at2759"/>
<dbReference type="InterPro" id="IPR012337">
    <property type="entry name" value="RNaseH-like_sf"/>
</dbReference>
<reference evidence="10" key="1">
    <citation type="submission" date="2020-11" db="EMBL/GenBank/DDBJ databases">
        <authorList>
            <person name="Tran Van P."/>
        </authorList>
    </citation>
    <scope>NUCLEOTIDE SEQUENCE</scope>
</reference>
<dbReference type="GO" id="GO:0003676">
    <property type="term" value="F:nucleic acid binding"/>
    <property type="evidence" value="ECO:0007669"/>
    <property type="project" value="InterPro"/>
</dbReference>
<dbReference type="SUPFAM" id="SSF53098">
    <property type="entry name" value="Ribonuclease H-like"/>
    <property type="match status" value="1"/>
</dbReference>
<keyword evidence="5" id="KW-0479">Metal-binding</keyword>
<dbReference type="InterPro" id="IPR050092">
    <property type="entry name" value="RNase_H"/>
</dbReference>
<dbReference type="EC" id="3.1.26.4" evidence="3"/>
<dbReference type="GO" id="GO:0004523">
    <property type="term" value="F:RNA-DNA hybrid ribonuclease activity"/>
    <property type="evidence" value="ECO:0007669"/>
    <property type="project" value="UniProtKB-EC"/>
</dbReference>
<evidence type="ECO:0000256" key="8">
    <source>
        <dbReference type="SAM" id="MobiDB-lite"/>
    </source>
</evidence>
<comment type="catalytic activity">
    <reaction evidence="1">
        <text>Endonucleolytic cleavage to 5'-phosphomonoester.</text>
        <dbReference type="EC" id="3.1.26.4"/>
    </reaction>
</comment>
<dbReference type="Pfam" id="PF00075">
    <property type="entry name" value="RNase_H"/>
    <property type="match status" value="1"/>
</dbReference>
<feature type="compositionally biased region" description="Polar residues" evidence="8">
    <location>
        <begin position="7"/>
        <end position="22"/>
    </location>
</feature>
<evidence type="ECO:0000256" key="2">
    <source>
        <dbReference type="ARBA" id="ARBA00005300"/>
    </source>
</evidence>
<dbReference type="InterPro" id="IPR002156">
    <property type="entry name" value="RNaseH_domain"/>
</dbReference>
<evidence type="ECO:0000256" key="5">
    <source>
        <dbReference type="ARBA" id="ARBA00022723"/>
    </source>
</evidence>
<dbReference type="PANTHER" id="PTHR10642">
    <property type="entry name" value="RIBONUCLEASE H1"/>
    <property type="match status" value="1"/>
</dbReference>
<feature type="region of interest" description="Disordered" evidence="8">
    <location>
        <begin position="1"/>
        <end position="28"/>
    </location>
</feature>
<dbReference type="PANTHER" id="PTHR10642:SF26">
    <property type="entry name" value="RIBONUCLEASE H1"/>
    <property type="match status" value="1"/>
</dbReference>
<organism evidence="10">
    <name type="scientific">Cyprideis torosa</name>
    <dbReference type="NCBI Taxonomy" id="163714"/>
    <lineage>
        <taxon>Eukaryota</taxon>
        <taxon>Metazoa</taxon>
        <taxon>Ecdysozoa</taxon>
        <taxon>Arthropoda</taxon>
        <taxon>Crustacea</taxon>
        <taxon>Oligostraca</taxon>
        <taxon>Ostracoda</taxon>
        <taxon>Podocopa</taxon>
        <taxon>Podocopida</taxon>
        <taxon>Cytherocopina</taxon>
        <taxon>Cytheroidea</taxon>
        <taxon>Cytherideidae</taxon>
        <taxon>Cyprideis</taxon>
    </lineage>
</organism>
<proteinExistence type="inferred from homology"/>
<dbReference type="EMBL" id="OB662750">
    <property type="protein sequence ID" value="CAD7230525.1"/>
    <property type="molecule type" value="Genomic_DNA"/>
</dbReference>
<dbReference type="GO" id="GO:0046872">
    <property type="term" value="F:metal ion binding"/>
    <property type="evidence" value="ECO:0007669"/>
    <property type="project" value="UniProtKB-KW"/>
</dbReference>
<dbReference type="AlphaFoldDB" id="A0A7R8ZMW7"/>
<accession>A0A7R8ZMW7</accession>
<gene>
    <name evidence="10" type="ORF">CTOB1V02_LOCUS8383</name>
</gene>
<keyword evidence="7" id="KW-0378">Hydrolase</keyword>
<dbReference type="Gene3D" id="3.30.420.10">
    <property type="entry name" value="Ribonuclease H-like superfamily/Ribonuclease H"/>
    <property type="match status" value="1"/>
</dbReference>
<evidence type="ECO:0000259" key="9">
    <source>
        <dbReference type="PROSITE" id="PS50879"/>
    </source>
</evidence>
<dbReference type="PROSITE" id="PS50879">
    <property type="entry name" value="RNASE_H_1"/>
    <property type="match status" value="1"/>
</dbReference>
<keyword evidence="4" id="KW-0540">Nuclease</keyword>
<sequence length="207" mass="22787">MLGIRIQGTSFSPATNTGTTDWTSEKLSSHKRNTNTVLAIMKVKIRDGGLEGCPLPVTPVGDVVVYTDGSCENNGRFGAVAGIGVWFAENHPLNVSRRCIGRQTNNNAEIQAALYAVEIVKARGHQSVEIRTDSKFLIDCMEKWIQGWKKNKWRKKSDNSEVINREELTALDEACRGIEVRYVHVPGHSGVYGNEKADGLARQACVS</sequence>
<dbReference type="GO" id="GO:0043137">
    <property type="term" value="P:DNA replication, removal of RNA primer"/>
    <property type="evidence" value="ECO:0007669"/>
    <property type="project" value="TreeGrafter"/>
</dbReference>
<evidence type="ECO:0000256" key="3">
    <source>
        <dbReference type="ARBA" id="ARBA00012180"/>
    </source>
</evidence>
<evidence type="ECO:0000256" key="1">
    <source>
        <dbReference type="ARBA" id="ARBA00000077"/>
    </source>
</evidence>
<protein>
    <recommendedName>
        <fullName evidence="3">ribonuclease H</fullName>
        <ecNumber evidence="3">3.1.26.4</ecNumber>
    </recommendedName>
</protein>
<evidence type="ECO:0000256" key="6">
    <source>
        <dbReference type="ARBA" id="ARBA00022759"/>
    </source>
</evidence>